<sequence>MRKWLERRWYHGSAPLLLRPLSSIYGGVSRSRAERDRLQASQLPVPVIVVGNISVGGTGKTPFVIWLVERLREWGMNPGVISRGYGGRAKTWPQAVTAASDPALLGDEPVLIAATLSCPLFAAPDRDAAARALLQQHPQVDVLVADDGLQHYRLSRQLEICMVDGRRGFGNCQLLPAGPLRELPQRLDSVDLVVVNGGGSEVPECRAPVIRVRVTVQTAMPLAGGPGRALSEFAGMRVHAVAGIGDPSRFFSVLTRFGIELVMHPFPDHHRFRPRDLEFGDTAPVLMTDKDAIKCAGYADPRLWRVPAVLELAPDALWSVRKSVDVMRQRWDARKGAPVPAQPALDKSAEHG</sequence>
<dbReference type="SUPFAM" id="SSF52540">
    <property type="entry name" value="P-loop containing nucleoside triphosphate hydrolases"/>
    <property type="match status" value="1"/>
</dbReference>
<keyword evidence="7 13" id="KW-0808">Transferase</keyword>
<evidence type="ECO:0000256" key="12">
    <source>
        <dbReference type="ARBA" id="ARBA00029757"/>
    </source>
</evidence>
<keyword evidence="10 13" id="KW-0067">ATP-binding</keyword>
<evidence type="ECO:0000256" key="11">
    <source>
        <dbReference type="ARBA" id="ARBA00023098"/>
    </source>
</evidence>
<proteinExistence type="inferred from homology"/>
<gene>
    <name evidence="13 15" type="primary">lpxK</name>
    <name evidence="15" type="ORF">RM530_09785</name>
</gene>
<keyword evidence="16" id="KW-1185">Reference proteome</keyword>
<reference evidence="15 16" key="1">
    <citation type="submission" date="2023-09" db="EMBL/GenBank/DDBJ databases">
        <authorList>
            <person name="Rey-Velasco X."/>
        </authorList>
    </citation>
    <scope>NUCLEOTIDE SEQUENCE [LARGE SCALE GENOMIC DNA]</scope>
    <source>
        <strain evidence="15 16">W345</strain>
    </source>
</reference>
<keyword evidence="9 13" id="KW-0418">Kinase</keyword>
<dbReference type="EC" id="2.7.1.130" evidence="3 13"/>
<accession>A0ABU2WIF7</accession>
<evidence type="ECO:0000313" key="15">
    <source>
        <dbReference type="EMBL" id="MDT0497651.1"/>
    </source>
</evidence>
<evidence type="ECO:0000256" key="9">
    <source>
        <dbReference type="ARBA" id="ARBA00022777"/>
    </source>
</evidence>
<evidence type="ECO:0000256" key="4">
    <source>
        <dbReference type="ARBA" id="ARBA00016436"/>
    </source>
</evidence>
<organism evidence="15 16">
    <name type="scientific">Banduia mediterranea</name>
    <dbReference type="NCBI Taxonomy" id="3075609"/>
    <lineage>
        <taxon>Bacteria</taxon>
        <taxon>Pseudomonadati</taxon>
        <taxon>Pseudomonadota</taxon>
        <taxon>Gammaproteobacteria</taxon>
        <taxon>Nevskiales</taxon>
        <taxon>Algiphilaceae</taxon>
        <taxon>Banduia</taxon>
    </lineage>
</organism>
<comment type="similarity">
    <text evidence="13">Belongs to the LpxK family.</text>
</comment>
<name>A0ABU2WIF7_9GAMM</name>
<evidence type="ECO:0000256" key="5">
    <source>
        <dbReference type="ARBA" id="ARBA00022516"/>
    </source>
</evidence>
<keyword evidence="6 13" id="KW-0441">Lipid A biosynthesis</keyword>
<evidence type="ECO:0000256" key="8">
    <source>
        <dbReference type="ARBA" id="ARBA00022741"/>
    </source>
</evidence>
<dbReference type="InterPro" id="IPR027417">
    <property type="entry name" value="P-loop_NTPase"/>
</dbReference>
<evidence type="ECO:0000313" key="16">
    <source>
        <dbReference type="Proteomes" id="UP001254608"/>
    </source>
</evidence>
<dbReference type="PANTHER" id="PTHR42724:SF1">
    <property type="entry name" value="TETRAACYLDISACCHARIDE 4'-KINASE, MITOCHONDRIAL-RELATED"/>
    <property type="match status" value="1"/>
</dbReference>
<evidence type="ECO:0000256" key="3">
    <source>
        <dbReference type="ARBA" id="ARBA00012071"/>
    </source>
</evidence>
<evidence type="ECO:0000256" key="6">
    <source>
        <dbReference type="ARBA" id="ARBA00022556"/>
    </source>
</evidence>
<dbReference type="Proteomes" id="UP001254608">
    <property type="component" value="Unassembled WGS sequence"/>
</dbReference>
<keyword evidence="8 13" id="KW-0547">Nucleotide-binding</keyword>
<comment type="function">
    <text evidence="1 13">Transfers the gamma-phosphate of ATP to the 4'-position of a tetraacyldisaccharide 1-phosphate intermediate (termed DS-1-P) to form tetraacyldisaccharide 1,4'-bis-phosphate (lipid IVA).</text>
</comment>
<evidence type="ECO:0000256" key="2">
    <source>
        <dbReference type="ARBA" id="ARBA00004870"/>
    </source>
</evidence>
<keyword evidence="5 13" id="KW-0444">Lipid biosynthesis</keyword>
<dbReference type="NCBIfam" id="TIGR00682">
    <property type="entry name" value="lpxK"/>
    <property type="match status" value="1"/>
</dbReference>
<comment type="caution">
    <text evidence="15">The sequence shown here is derived from an EMBL/GenBank/DDBJ whole genome shotgun (WGS) entry which is preliminary data.</text>
</comment>
<evidence type="ECO:0000256" key="10">
    <source>
        <dbReference type="ARBA" id="ARBA00022840"/>
    </source>
</evidence>
<comment type="catalytic activity">
    <reaction evidence="13">
        <text>a lipid A disaccharide + ATP = a lipid IVA + ADP + H(+)</text>
        <dbReference type="Rhea" id="RHEA:67840"/>
        <dbReference type="ChEBI" id="CHEBI:15378"/>
        <dbReference type="ChEBI" id="CHEBI:30616"/>
        <dbReference type="ChEBI" id="CHEBI:176343"/>
        <dbReference type="ChEBI" id="CHEBI:176425"/>
        <dbReference type="ChEBI" id="CHEBI:456216"/>
        <dbReference type="EC" id="2.7.1.130"/>
    </reaction>
</comment>
<dbReference type="Pfam" id="PF02606">
    <property type="entry name" value="LpxK"/>
    <property type="match status" value="1"/>
</dbReference>
<keyword evidence="11 13" id="KW-0443">Lipid metabolism</keyword>
<feature type="binding site" evidence="13">
    <location>
        <begin position="54"/>
        <end position="61"/>
    </location>
    <ligand>
        <name>ATP</name>
        <dbReference type="ChEBI" id="CHEBI:30616"/>
    </ligand>
</feature>
<evidence type="ECO:0000256" key="1">
    <source>
        <dbReference type="ARBA" id="ARBA00002274"/>
    </source>
</evidence>
<dbReference type="InterPro" id="IPR003758">
    <property type="entry name" value="LpxK"/>
</dbReference>
<dbReference type="GO" id="GO:0009029">
    <property type="term" value="F:lipid-A 4'-kinase activity"/>
    <property type="evidence" value="ECO:0007669"/>
    <property type="project" value="UniProtKB-EC"/>
</dbReference>
<evidence type="ECO:0000256" key="13">
    <source>
        <dbReference type="HAMAP-Rule" id="MF_00409"/>
    </source>
</evidence>
<dbReference type="PANTHER" id="PTHR42724">
    <property type="entry name" value="TETRAACYLDISACCHARIDE 4'-KINASE"/>
    <property type="match status" value="1"/>
</dbReference>
<feature type="region of interest" description="Disordered" evidence="14">
    <location>
        <begin position="333"/>
        <end position="352"/>
    </location>
</feature>
<evidence type="ECO:0000256" key="7">
    <source>
        <dbReference type="ARBA" id="ARBA00022679"/>
    </source>
</evidence>
<dbReference type="EMBL" id="JAVRIC010000012">
    <property type="protein sequence ID" value="MDT0497651.1"/>
    <property type="molecule type" value="Genomic_DNA"/>
</dbReference>
<evidence type="ECO:0000256" key="14">
    <source>
        <dbReference type="SAM" id="MobiDB-lite"/>
    </source>
</evidence>
<dbReference type="HAMAP" id="MF_00409">
    <property type="entry name" value="LpxK"/>
    <property type="match status" value="1"/>
</dbReference>
<protein>
    <recommendedName>
        <fullName evidence="4 13">Tetraacyldisaccharide 4'-kinase</fullName>
        <ecNumber evidence="3 13">2.7.1.130</ecNumber>
    </recommendedName>
    <alternativeName>
        <fullName evidence="12 13">Lipid A 4'-kinase</fullName>
    </alternativeName>
</protein>
<comment type="pathway">
    <text evidence="2 13">Glycolipid biosynthesis; lipid IV(A) biosynthesis; lipid IV(A) from (3R)-3-hydroxytetradecanoyl-[acyl-carrier-protein] and UDP-N-acetyl-alpha-D-glucosamine: step 6/6.</text>
</comment>
<dbReference type="RefSeq" id="WP_311365044.1">
    <property type="nucleotide sequence ID" value="NZ_JAVRIC010000012.1"/>
</dbReference>